<evidence type="ECO:0000313" key="2">
    <source>
        <dbReference type="Proteomes" id="UP001596203"/>
    </source>
</evidence>
<gene>
    <name evidence="1" type="ORF">ACFP2T_41505</name>
</gene>
<protein>
    <recommendedName>
        <fullName evidence="3">Transposase</fullName>
    </recommendedName>
</protein>
<keyword evidence="2" id="KW-1185">Reference proteome</keyword>
<dbReference type="EMBL" id="JBHSPR010000060">
    <property type="protein sequence ID" value="MFC6022623.1"/>
    <property type="molecule type" value="Genomic_DNA"/>
</dbReference>
<accession>A0ABW1KP69</accession>
<name>A0ABW1KP69_9ACTN</name>
<evidence type="ECO:0008006" key="3">
    <source>
        <dbReference type="Google" id="ProtNLM"/>
    </source>
</evidence>
<dbReference type="RefSeq" id="WP_377432290.1">
    <property type="nucleotide sequence ID" value="NZ_JBHSPR010000060.1"/>
</dbReference>
<comment type="caution">
    <text evidence="1">The sequence shown here is derived from an EMBL/GenBank/DDBJ whole genome shotgun (WGS) entry which is preliminary data.</text>
</comment>
<sequence>MAARPAADPDPALRALAVLWPLFLAGRGTWRHVYIVRHSNAADLLRDGWRWSEQPRHE</sequence>
<dbReference type="Proteomes" id="UP001596203">
    <property type="component" value="Unassembled WGS sequence"/>
</dbReference>
<reference evidence="2" key="1">
    <citation type="journal article" date="2019" name="Int. J. Syst. Evol. Microbiol.">
        <title>The Global Catalogue of Microorganisms (GCM) 10K type strain sequencing project: providing services to taxonomists for standard genome sequencing and annotation.</title>
        <authorList>
            <consortium name="The Broad Institute Genomics Platform"/>
            <consortium name="The Broad Institute Genome Sequencing Center for Infectious Disease"/>
            <person name="Wu L."/>
            <person name="Ma J."/>
        </authorList>
    </citation>
    <scope>NUCLEOTIDE SEQUENCE [LARGE SCALE GENOMIC DNA]</scope>
    <source>
        <strain evidence="2">ZS-35-S2</strain>
    </source>
</reference>
<evidence type="ECO:0000313" key="1">
    <source>
        <dbReference type="EMBL" id="MFC6022623.1"/>
    </source>
</evidence>
<organism evidence="1 2">
    <name type="scientific">Plantactinospora solaniradicis</name>
    <dbReference type="NCBI Taxonomy" id="1723736"/>
    <lineage>
        <taxon>Bacteria</taxon>
        <taxon>Bacillati</taxon>
        <taxon>Actinomycetota</taxon>
        <taxon>Actinomycetes</taxon>
        <taxon>Micromonosporales</taxon>
        <taxon>Micromonosporaceae</taxon>
        <taxon>Plantactinospora</taxon>
    </lineage>
</organism>
<proteinExistence type="predicted"/>